<keyword evidence="3" id="KW-1185">Reference proteome</keyword>
<keyword evidence="1" id="KW-0812">Transmembrane</keyword>
<evidence type="ECO:0000313" key="2">
    <source>
        <dbReference type="EMBL" id="PKY53145.1"/>
    </source>
</evidence>
<evidence type="ECO:0000313" key="3">
    <source>
        <dbReference type="Proteomes" id="UP000234323"/>
    </source>
</evidence>
<sequence>MAASTAIHLRSIQKWTFCLKYFLKWRIVGHMTELFDIEVKEGWDGVFIIFLISLFFLIDFFFRFIKLLDIKYDQTFEIKSCQTKNMTGLLKFKSQKSFFEIKASGKNNQNLDK</sequence>
<feature type="transmembrane region" description="Helical" evidence="1">
    <location>
        <begin position="45"/>
        <end position="65"/>
    </location>
</feature>
<comment type="caution">
    <text evidence="2">The sequence shown here is derived from an EMBL/GenBank/DDBJ whole genome shotgun (WGS) entry which is preliminary data.</text>
</comment>
<dbReference type="EMBL" id="LLXI01001335">
    <property type="protein sequence ID" value="PKY53145.1"/>
    <property type="molecule type" value="Genomic_DNA"/>
</dbReference>
<accession>A0A2I1H2N0</accession>
<name>A0A2I1H2N0_9GLOM</name>
<reference evidence="2 3" key="1">
    <citation type="submission" date="2015-10" db="EMBL/GenBank/DDBJ databases">
        <title>Genome analyses suggest a sexual origin of heterokaryosis in a supposedly ancient asexual fungus.</title>
        <authorList>
            <person name="Ropars J."/>
            <person name="Sedzielewska K."/>
            <person name="Noel J."/>
            <person name="Charron P."/>
            <person name="Farinelli L."/>
            <person name="Marton T."/>
            <person name="Kruger M."/>
            <person name="Pelin A."/>
            <person name="Brachmann A."/>
            <person name="Corradi N."/>
        </authorList>
    </citation>
    <scope>NUCLEOTIDE SEQUENCE [LARGE SCALE GENOMIC DNA]</scope>
    <source>
        <strain evidence="2 3">A4</strain>
    </source>
</reference>
<dbReference type="AlphaFoldDB" id="A0A2I1H2N0"/>
<keyword evidence="1" id="KW-0472">Membrane</keyword>
<organism evidence="2 3">
    <name type="scientific">Rhizophagus irregularis</name>
    <dbReference type="NCBI Taxonomy" id="588596"/>
    <lineage>
        <taxon>Eukaryota</taxon>
        <taxon>Fungi</taxon>
        <taxon>Fungi incertae sedis</taxon>
        <taxon>Mucoromycota</taxon>
        <taxon>Glomeromycotina</taxon>
        <taxon>Glomeromycetes</taxon>
        <taxon>Glomerales</taxon>
        <taxon>Glomeraceae</taxon>
        <taxon>Rhizophagus</taxon>
    </lineage>
</organism>
<keyword evidence="1" id="KW-1133">Transmembrane helix</keyword>
<dbReference type="Proteomes" id="UP000234323">
    <property type="component" value="Unassembled WGS sequence"/>
</dbReference>
<proteinExistence type="predicted"/>
<gene>
    <name evidence="2" type="ORF">RhiirA4_425810</name>
</gene>
<protein>
    <submittedName>
        <fullName evidence="2">Uncharacterized protein</fullName>
    </submittedName>
</protein>
<evidence type="ECO:0000256" key="1">
    <source>
        <dbReference type="SAM" id="Phobius"/>
    </source>
</evidence>